<gene>
    <name evidence="10" type="ORF">F3Y22_tig00002317pilonHSYRG00153</name>
</gene>
<dbReference type="PANTHER" id="PTHR31321:SF126">
    <property type="entry name" value="PECTINESTERASE"/>
    <property type="match status" value="1"/>
</dbReference>
<evidence type="ECO:0000256" key="1">
    <source>
        <dbReference type="ARBA" id="ARBA00005184"/>
    </source>
</evidence>
<dbReference type="InterPro" id="IPR000070">
    <property type="entry name" value="Pectinesterase_cat"/>
</dbReference>
<name>A0A6A3CXN9_HIBSY</name>
<dbReference type="InterPro" id="IPR011050">
    <property type="entry name" value="Pectin_lyase_fold/virulence"/>
</dbReference>
<comment type="caution">
    <text evidence="10">The sequence shown here is derived from an EMBL/GenBank/DDBJ whole genome shotgun (WGS) entry which is preliminary data.</text>
</comment>
<feature type="domain" description="Pectinesterase catalytic" evidence="9">
    <location>
        <begin position="8"/>
        <end position="125"/>
    </location>
</feature>
<evidence type="ECO:0000256" key="5">
    <source>
        <dbReference type="ARBA" id="ARBA00023085"/>
    </source>
</evidence>
<dbReference type="SUPFAM" id="SSF51126">
    <property type="entry name" value="Pectin lyase-like"/>
    <property type="match status" value="1"/>
</dbReference>
<dbReference type="AlphaFoldDB" id="A0A6A3CXN9"/>
<dbReference type="Proteomes" id="UP000436088">
    <property type="component" value="Unassembled WGS sequence"/>
</dbReference>
<evidence type="ECO:0000256" key="4">
    <source>
        <dbReference type="ARBA" id="ARBA00022801"/>
    </source>
</evidence>
<keyword evidence="11" id="KW-1185">Reference proteome</keyword>
<reference evidence="10" key="1">
    <citation type="submission" date="2019-09" db="EMBL/GenBank/DDBJ databases">
        <title>Draft genome information of white flower Hibiscus syriacus.</title>
        <authorList>
            <person name="Kim Y.-M."/>
        </authorList>
    </citation>
    <scope>NUCLEOTIDE SEQUENCE [LARGE SCALE GENOMIC DNA]</scope>
    <source>
        <strain evidence="10">YM2019G1</strain>
    </source>
</reference>
<dbReference type="InterPro" id="IPR033131">
    <property type="entry name" value="Pectinesterase_Asp_AS"/>
</dbReference>
<evidence type="ECO:0000256" key="8">
    <source>
        <dbReference type="RuleBase" id="RU000589"/>
    </source>
</evidence>
<keyword evidence="4 8" id="KW-0378">Hydrolase</keyword>
<accession>A0A6A3CXN9</accession>
<evidence type="ECO:0000259" key="9">
    <source>
        <dbReference type="Pfam" id="PF01095"/>
    </source>
</evidence>
<dbReference type="InterPro" id="IPR012334">
    <property type="entry name" value="Pectin_lyas_fold"/>
</dbReference>
<evidence type="ECO:0000256" key="3">
    <source>
        <dbReference type="ARBA" id="ARBA00013229"/>
    </source>
</evidence>
<dbReference type="EC" id="3.1.1.11" evidence="3 8"/>
<comment type="similarity">
    <text evidence="2">Belongs to the pectinesterase family.</text>
</comment>
<keyword evidence="5 8" id="KW-0063">Aspartyl esterase</keyword>
<dbReference type="GO" id="GO:0030599">
    <property type="term" value="F:pectinesterase activity"/>
    <property type="evidence" value="ECO:0007669"/>
    <property type="project" value="UniProtKB-UniRule"/>
</dbReference>
<dbReference type="GO" id="GO:0045490">
    <property type="term" value="P:pectin catabolic process"/>
    <property type="evidence" value="ECO:0007669"/>
    <property type="project" value="UniProtKB-UniRule"/>
</dbReference>
<sequence>MAPFSHFEKITINRTKNFVTFFGDPLDMPKIEFNGTAVEFVTLNSATVVVDSDYFVANSAPMSDGQKVLVQAVAIRISGNKEPSITASSIGFQDTLYDDRGMYFFKDYYIEGTIDFIFGNGKSLYLATRGSTPSKFVRIDRLHHKICYVVFAATYSASVVDIATTDCNFETQLTAPPTTLNTYPVVPLMYLKILFTVLQCSLPGFTMYRLTTPITCAMSGLVHIIANIKLPTTDAYNTRDISILSYSLLGLQFLLASPSSIVKHLSCLLPPRMLMAHRPLLKASMQYFLL</sequence>
<protein>
    <recommendedName>
        <fullName evidence="3 8">Pectinesterase</fullName>
        <ecNumber evidence="3 8">3.1.1.11</ecNumber>
    </recommendedName>
</protein>
<comment type="pathway">
    <text evidence="1 8">Glycan metabolism; pectin degradation; 2-dehydro-3-deoxy-D-gluconate from pectin: step 1/5.</text>
</comment>
<dbReference type="Gene3D" id="2.160.20.10">
    <property type="entry name" value="Single-stranded right-handed beta-helix, Pectin lyase-like"/>
    <property type="match status" value="1"/>
</dbReference>
<dbReference type="GO" id="GO:0042545">
    <property type="term" value="P:cell wall modification"/>
    <property type="evidence" value="ECO:0007669"/>
    <property type="project" value="UniProtKB-UniRule"/>
</dbReference>
<dbReference type="Pfam" id="PF01095">
    <property type="entry name" value="Pectinesterase"/>
    <property type="match status" value="1"/>
</dbReference>
<proteinExistence type="inferred from homology"/>
<evidence type="ECO:0000256" key="7">
    <source>
        <dbReference type="PROSITE-ProRule" id="PRU10040"/>
    </source>
</evidence>
<evidence type="ECO:0000313" key="11">
    <source>
        <dbReference type="Proteomes" id="UP000436088"/>
    </source>
</evidence>
<organism evidence="10 11">
    <name type="scientific">Hibiscus syriacus</name>
    <name type="common">Rose of Sharon</name>
    <dbReference type="NCBI Taxonomy" id="106335"/>
    <lineage>
        <taxon>Eukaryota</taxon>
        <taxon>Viridiplantae</taxon>
        <taxon>Streptophyta</taxon>
        <taxon>Embryophyta</taxon>
        <taxon>Tracheophyta</taxon>
        <taxon>Spermatophyta</taxon>
        <taxon>Magnoliopsida</taxon>
        <taxon>eudicotyledons</taxon>
        <taxon>Gunneridae</taxon>
        <taxon>Pentapetalae</taxon>
        <taxon>rosids</taxon>
        <taxon>malvids</taxon>
        <taxon>Malvales</taxon>
        <taxon>Malvaceae</taxon>
        <taxon>Malvoideae</taxon>
        <taxon>Hibiscus</taxon>
    </lineage>
</organism>
<dbReference type="PROSITE" id="PS00503">
    <property type="entry name" value="PECTINESTERASE_2"/>
    <property type="match status" value="1"/>
</dbReference>
<feature type="active site" evidence="7">
    <location>
        <position position="115"/>
    </location>
</feature>
<evidence type="ECO:0000256" key="2">
    <source>
        <dbReference type="ARBA" id="ARBA00008891"/>
    </source>
</evidence>
<evidence type="ECO:0000256" key="6">
    <source>
        <dbReference type="ARBA" id="ARBA00047928"/>
    </source>
</evidence>
<dbReference type="EMBL" id="VEPZ02000174">
    <property type="protein sequence ID" value="KAE8731991.1"/>
    <property type="molecule type" value="Genomic_DNA"/>
</dbReference>
<comment type="catalytic activity">
    <reaction evidence="6 8">
        <text>[(1-&gt;4)-alpha-D-galacturonosyl methyl ester](n) + n H2O = [(1-&gt;4)-alpha-D-galacturonosyl](n) + n methanol + n H(+)</text>
        <dbReference type="Rhea" id="RHEA:22380"/>
        <dbReference type="Rhea" id="RHEA-COMP:14570"/>
        <dbReference type="Rhea" id="RHEA-COMP:14573"/>
        <dbReference type="ChEBI" id="CHEBI:15377"/>
        <dbReference type="ChEBI" id="CHEBI:15378"/>
        <dbReference type="ChEBI" id="CHEBI:17790"/>
        <dbReference type="ChEBI" id="CHEBI:140522"/>
        <dbReference type="ChEBI" id="CHEBI:140523"/>
        <dbReference type="EC" id="3.1.1.11"/>
    </reaction>
</comment>
<dbReference type="UniPathway" id="UPA00545">
    <property type="reaction ID" value="UER00823"/>
</dbReference>
<dbReference type="PANTHER" id="PTHR31321">
    <property type="entry name" value="ACYL-COA THIOESTER HYDROLASE YBHC-RELATED"/>
    <property type="match status" value="1"/>
</dbReference>
<evidence type="ECO:0000313" key="10">
    <source>
        <dbReference type="EMBL" id="KAE8731991.1"/>
    </source>
</evidence>